<dbReference type="InterPro" id="IPR028344">
    <property type="entry name" value="ParE1/4"/>
</dbReference>
<name>A0A367W604_9PROT</name>
<sequence length="106" mass="12280">MSSDKLTGYLLTPKAIEDLENIWRYSAETWSVDQADIYIDGLVQLFDGLVQTPLMARERPEFFPPVRIQIHQSHLVIYKVEADHILIVRVLGGKQNWFDVLHSTEL</sequence>
<dbReference type="EMBL" id="JPWF01000007">
    <property type="protein sequence ID" value="RCK36817.1"/>
    <property type="molecule type" value="Genomic_DNA"/>
</dbReference>
<evidence type="ECO:0000256" key="2">
    <source>
        <dbReference type="ARBA" id="ARBA00022649"/>
    </source>
</evidence>
<accession>A0A367W604</accession>
<dbReference type="PIRSF" id="PIRSF029218">
    <property type="entry name" value="ParE"/>
    <property type="match status" value="1"/>
</dbReference>
<gene>
    <name evidence="4" type="ORF">TH19_12975</name>
</gene>
<dbReference type="Gene3D" id="3.30.2310.20">
    <property type="entry name" value="RelE-like"/>
    <property type="match status" value="1"/>
</dbReference>
<dbReference type="Proteomes" id="UP000253226">
    <property type="component" value="Unassembled WGS sequence"/>
</dbReference>
<dbReference type="RefSeq" id="WP_114102678.1">
    <property type="nucleotide sequence ID" value="NZ_JPWF01000007.1"/>
</dbReference>
<comment type="caution">
    <text evidence="4">The sequence shown here is derived from an EMBL/GenBank/DDBJ whole genome shotgun (WGS) entry which is preliminary data.</text>
</comment>
<evidence type="ECO:0000256" key="1">
    <source>
        <dbReference type="ARBA" id="ARBA00006226"/>
    </source>
</evidence>
<comment type="similarity">
    <text evidence="1 3">Belongs to the RelE toxin family.</text>
</comment>
<dbReference type="InterPro" id="IPR035093">
    <property type="entry name" value="RelE/ParE_toxin_dom_sf"/>
</dbReference>
<organism evidence="4 5">
    <name type="scientific">Thalassospira profundimaris</name>
    <dbReference type="NCBI Taxonomy" id="502049"/>
    <lineage>
        <taxon>Bacteria</taxon>
        <taxon>Pseudomonadati</taxon>
        <taxon>Pseudomonadota</taxon>
        <taxon>Alphaproteobacteria</taxon>
        <taxon>Rhodospirillales</taxon>
        <taxon>Thalassospiraceae</taxon>
        <taxon>Thalassospira</taxon>
    </lineage>
</organism>
<dbReference type="PANTHER" id="PTHR33755:SF9">
    <property type="entry name" value="TOXIN PARE1"/>
    <property type="match status" value="1"/>
</dbReference>
<protein>
    <recommendedName>
        <fullName evidence="3">Toxin</fullName>
    </recommendedName>
</protein>
<dbReference type="InterPro" id="IPR007712">
    <property type="entry name" value="RelE/ParE_toxin"/>
</dbReference>
<dbReference type="PANTHER" id="PTHR33755">
    <property type="entry name" value="TOXIN PARE1-RELATED"/>
    <property type="match status" value="1"/>
</dbReference>
<reference evidence="4 5" key="1">
    <citation type="submission" date="2014-07" db="EMBL/GenBank/DDBJ databases">
        <title>Draft genome sequence of Thalassospira profundimaris 35.</title>
        <authorList>
            <person name="Lai Q."/>
            <person name="Shao Z."/>
        </authorList>
    </citation>
    <scope>NUCLEOTIDE SEQUENCE [LARGE SCALE GENOMIC DNA]</scope>
    <source>
        <strain evidence="4 5">35</strain>
    </source>
</reference>
<dbReference type="OrthoDB" id="7173315at2"/>
<evidence type="ECO:0000256" key="3">
    <source>
        <dbReference type="PIRNR" id="PIRNR029218"/>
    </source>
</evidence>
<dbReference type="Pfam" id="PF05016">
    <property type="entry name" value="ParE_toxin"/>
    <property type="match status" value="1"/>
</dbReference>
<dbReference type="InterPro" id="IPR051803">
    <property type="entry name" value="TA_system_RelE-like_toxin"/>
</dbReference>
<dbReference type="AlphaFoldDB" id="A0A367W604"/>
<proteinExistence type="inferred from homology"/>
<evidence type="ECO:0000313" key="5">
    <source>
        <dbReference type="Proteomes" id="UP000253226"/>
    </source>
</evidence>
<evidence type="ECO:0000313" key="4">
    <source>
        <dbReference type="EMBL" id="RCK36817.1"/>
    </source>
</evidence>
<keyword evidence="2" id="KW-1277">Toxin-antitoxin system</keyword>